<dbReference type="AlphaFoldDB" id="A0A9W8H401"/>
<evidence type="ECO:0000256" key="2">
    <source>
        <dbReference type="ARBA" id="ARBA00018780"/>
    </source>
</evidence>
<feature type="compositionally biased region" description="Low complexity" evidence="3">
    <location>
        <begin position="72"/>
        <end position="83"/>
    </location>
</feature>
<keyword evidence="5" id="KW-1185">Reference proteome</keyword>
<evidence type="ECO:0000256" key="1">
    <source>
        <dbReference type="ARBA" id="ARBA00006800"/>
    </source>
</evidence>
<feature type="compositionally biased region" description="Basic and acidic residues" evidence="3">
    <location>
        <begin position="96"/>
        <end position="139"/>
    </location>
</feature>
<comment type="similarity">
    <text evidence="1">Belongs to the FYV7 family.</text>
</comment>
<protein>
    <recommendedName>
        <fullName evidence="2">rRNA-processing protein FYV7</fullName>
    </recommendedName>
</protein>
<dbReference type="Pfam" id="PF08524">
    <property type="entry name" value="rRNA_processing"/>
    <property type="match status" value="1"/>
</dbReference>
<sequence>MAFTEGGEQRERRRMPQSMALDTRIQRTYKGKIIKQRIDRNQKSNVKRKYFKELKKEGLETTPQRHTRNSPDGDASGDADLSARPGRAPRSNPYEKLVRVRDEVKRQKEEERRRKNLEIQQVEKRRSDYMHERKEERKKYNARTKRGQPVLSNQIGSLLEKIKRG</sequence>
<evidence type="ECO:0000256" key="3">
    <source>
        <dbReference type="SAM" id="MobiDB-lite"/>
    </source>
</evidence>
<reference evidence="4" key="1">
    <citation type="submission" date="2022-07" db="EMBL/GenBank/DDBJ databases">
        <title>Phylogenomic reconstructions and comparative analyses of Kickxellomycotina fungi.</title>
        <authorList>
            <person name="Reynolds N.K."/>
            <person name="Stajich J.E."/>
            <person name="Barry K."/>
            <person name="Grigoriev I.V."/>
            <person name="Crous P."/>
            <person name="Smith M.E."/>
        </authorList>
    </citation>
    <scope>NUCLEOTIDE SEQUENCE</scope>
    <source>
        <strain evidence="4">BCRC 34489</strain>
    </source>
</reference>
<comment type="caution">
    <text evidence="4">The sequence shown here is derived from an EMBL/GenBank/DDBJ whole genome shotgun (WGS) entry which is preliminary data.</text>
</comment>
<dbReference type="EMBL" id="JANBUM010000366">
    <property type="protein sequence ID" value="KAJ2778162.1"/>
    <property type="molecule type" value="Genomic_DNA"/>
</dbReference>
<organism evidence="4 5">
    <name type="scientific">Coemansia interrupta</name>
    <dbReference type="NCBI Taxonomy" id="1126814"/>
    <lineage>
        <taxon>Eukaryota</taxon>
        <taxon>Fungi</taxon>
        <taxon>Fungi incertae sedis</taxon>
        <taxon>Zoopagomycota</taxon>
        <taxon>Kickxellomycotina</taxon>
        <taxon>Kickxellomycetes</taxon>
        <taxon>Kickxellales</taxon>
        <taxon>Kickxellaceae</taxon>
        <taxon>Coemansia</taxon>
    </lineage>
</organism>
<name>A0A9W8H401_9FUNG</name>
<accession>A0A9W8H401</accession>
<dbReference type="OrthoDB" id="2135053at2759"/>
<gene>
    <name evidence="4" type="ORF">GGI15_004257</name>
</gene>
<dbReference type="Proteomes" id="UP001140172">
    <property type="component" value="Unassembled WGS sequence"/>
</dbReference>
<proteinExistence type="inferred from homology"/>
<evidence type="ECO:0000313" key="5">
    <source>
        <dbReference type="Proteomes" id="UP001140172"/>
    </source>
</evidence>
<feature type="region of interest" description="Disordered" evidence="3">
    <location>
        <begin position="1"/>
        <end position="165"/>
    </location>
</feature>
<dbReference type="InterPro" id="IPR013730">
    <property type="entry name" value="Fyv7/TAP26"/>
</dbReference>
<evidence type="ECO:0000313" key="4">
    <source>
        <dbReference type="EMBL" id="KAJ2778162.1"/>
    </source>
</evidence>